<dbReference type="Proteomes" id="UP000321425">
    <property type="component" value="Unassembled WGS sequence"/>
</dbReference>
<dbReference type="Proteomes" id="UP000198548">
    <property type="component" value="Unassembled WGS sequence"/>
</dbReference>
<dbReference type="EMBL" id="BJUX01000002">
    <property type="protein sequence ID" value="GEK88230.1"/>
    <property type="molecule type" value="Genomic_DNA"/>
</dbReference>
<organism evidence="3 4">
    <name type="scientific">Alkalibacterium putridalgicola</name>
    <dbReference type="NCBI Taxonomy" id="426703"/>
    <lineage>
        <taxon>Bacteria</taxon>
        <taxon>Bacillati</taxon>
        <taxon>Bacillota</taxon>
        <taxon>Bacilli</taxon>
        <taxon>Lactobacillales</taxon>
        <taxon>Carnobacteriaceae</taxon>
        <taxon>Alkalibacterium</taxon>
    </lineage>
</organism>
<evidence type="ECO:0000313" key="2">
    <source>
        <dbReference type="EMBL" id="GEK88230.1"/>
    </source>
</evidence>
<gene>
    <name evidence="2" type="ORF">APU01nite_02690</name>
    <name evidence="3" type="ORF">SAMN04488100_1138</name>
</gene>
<dbReference type="EMBL" id="FOBL01000013">
    <property type="protein sequence ID" value="SEL85348.1"/>
    <property type="molecule type" value="Genomic_DNA"/>
</dbReference>
<dbReference type="STRING" id="426703.SAMN04488100_1138"/>
<evidence type="ECO:0000313" key="5">
    <source>
        <dbReference type="Proteomes" id="UP000321425"/>
    </source>
</evidence>
<evidence type="ECO:0000256" key="1">
    <source>
        <dbReference type="SAM" id="Phobius"/>
    </source>
</evidence>
<dbReference type="AlphaFoldDB" id="A0A1H7TKX6"/>
<sequence>MIKDKMVQPMPFWQSLLYFGIPAAIFIISIYVIMPLLGEGGVDPVLNYTLTLMGPVIFLFGASFVALKFDGYELRWKVIKRRFRLKPIKKKSGFGL</sequence>
<protein>
    <submittedName>
        <fullName evidence="3">Uncharacterized protein</fullName>
    </submittedName>
</protein>
<keyword evidence="1" id="KW-0812">Transmembrane</keyword>
<reference evidence="2 5" key="2">
    <citation type="submission" date="2019-07" db="EMBL/GenBank/DDBJ databases">
        <title>Whole genome shotgun sequence of Alkalibacterium putridalgicola NBRC 103243.</title>
        <authorList>
            <person name="Hosoyama A."/>
            <person name="Uohara A."/>
            <person name="Ohji S."/>
            <person name="Ichikawa N."/>
        </authorList>
    </citation>
    <scope>NUCLEOTIDE SEQUENCE [LARGE SCALE GENOMIC DNA]</scope>
    <source>
        <strain evidence="2 5">NBRC 103243</strain>
    </source>
</reference>
<dbReference type="RefSeq" id="WP_091487954.1">
    <property type="nucleotide sequence ID" value="NZ_BJUX01000002.1"/>
</dbReference>
<accession>A0A1H7TKX6</accession>
<evidence type="ECO:0000313" key="4">
    <source>
        <dbReference type="Proteomes" id="UP000198548"/>
    </source>
</evidence>
<feature type="transmembrane region" description="Helical" evidence="1">
    <location>
        <begin position="12"/>
        <end position="33"/>
    </location>
</feature>
<keyword evidence="1" id="KW-1133">Transmembrane helix</keyword>
<keyword evidence="1" id="KW-0472">Membrane</keyword>
<name>A0A1H7TKX6_9LACT</name>
<feature type="transmembrane region" description="Helical" evidence="1">
    <location>
        <begin position="45"/>
        <end position="67"/>
    </location>
</feature>
<proteinExistence type="predicted"/>
<reference evidence="3 4" key="1">
    <citation type="submission" date="2016-10" db="EMBL/GenBank/DDBJ databases">
        <authorList>
            <person name="de Groot N.N."/>
        </authorList>
    </citation>
    <scope>NUCLEOTIDE SEQUENCE [LARGE SCALE GENOMIC DNA]</scope>
    <source>
        <strain evidence="3 4">DSM 19182</strain>
    </source>
</reference>
<keyword evidence="5" id="KW-1185">Reference proteome</keyword>
<evidence type="ECO:0000313" key="3">
    <source>
        <dbReference type="EMBL" id="SEL85348.1"/>
    </source>
</evidence>